<accession>A0ABM1RXJ6</accession>
<dbReference type="InterPro" id="IPR045520">
    <property type="entry name" value="GPAT/DHAPAT_C"/>
</dbReference>
<dbReference type="PANTHER" id="PTHR12563">
    <property type="entry name" value="GLYCEROL-3-PHOSPHATE ACYLTRANSFERASE"/>
    <property type="match status" value="1"/>
</dbReference>
<keyword evidence="2" id="KW-1185">Reference proteome</keyword>
<name>A0ABM1RXJ6_LIMPO</name>
<dbReference type="Pfam" id="PF19277">
    <property type="entry name" value="GPAT_C"/>
    <property type="match status" value="1"/>
</dbReference>
<proteinExistence type="predicted"/>
<organism evidence="2 3">
    <name type="scientific">Limulus polyphemus</name>
    <name type="common">Atlantic horseshoe crab</name>
    <dbReference type="NCBI Taxonomy" id="6850"/>
    <lineage>
        <taxon>Eukaryota</taxon>
        <taxon>Metazoa</taxon>
        <taxon>Ecdysozoa</taxon>
        <taxon>Arthropoda</taxon>
        <taxon>Chelicerata</taxon>
        <taxon>Merostomata</taxon>
        <taxon>Xiphosura</taxon>
        <taxon>Limulidae</taxon>
        <taxon>Limulus</taxon>
    </lineage>
</organism>
<dbReference type="Proteomes" id="UP000694941">
    <property type="component" value="Unplaced"/>
</dbReference>
<feature type="domain" description="GPAT/DHAPAT C-terminal" evidence="1">
    <location>
        <begin position="5"/>
        <end position="86"/>
    </location>
</feature>
<gene>
    <name evidence="3" type="primary">LOC106476571</name>
</gene>
<evidence type="ECO:0000259" key="1">
    <source>
        <dbReference type="Pfam" id="PF19277"/>
    </source>
</evidence>
<reference evidence="3" key="1">
    <citation type="submission" date="2025-08" db="UniProtKB">
        <authorList>
            <consortium name="RefSeq"/>
        </authorList>
    </citation>
    <scope>IDENTIFICATION</scope>
    <source>
        <tissue evidence="3">Muscle</tissue>
    </source>
</reference>
<dbReference type="RefSeq" id="XP_022236101.1">
    <property type="nucleotide sequence ID" value="XM_022380393.1"/>
</dbReference>
<evidence type="ECO:0000313" key="2">
    <source>
        <dbReference type="Proteomes" id="UP000694941"/>
    </source>
</evidence>
<dbReference type="InterPro" id="IPR022284">
    <property type="entry name" value="GPAT/DHAPAT"/>
</dbReference>
<protein>
    <submittedName>
        <fullName evidence="3">Uncharacterized protein LOC106476571</fullName>
    </submittedName>
</protein>
<sequence length="120" mass="14288">MLSEESLKTLQFYRCILSPYVESYWLAASSLLKLVQVEKEESVFLQEIHKTAKERLHQGLISYEECFAADQLKNAVRLFEHWKVIECYIQDSVKLYYLNLDYNSEEAVNEIIRKIEEFKV</sequence>
<dbReference type="PANTHER" id="PTHR12563:SF23">
    <property type="entry name" value="BCDNA.GH07066"/>
    <property type="match status" value="1"/>
</dbReference>
<evidence type="ECO:0000313" key="3">
    <source>
        <dbReference type="RefSeq" id="XP_022236101.1"/>
    </source>
</evidence>
<dbReference type="GeneID" id="106476571"/>